<dbReference type="RefSeq" id="WP_217966383.1">
    <property type="nucleotide sequence ID" value="NZ_JAHTBN010000013.1"/>
</dbReference>
<accession>A0ABV8NSJ3</accession>
<keyword evidence="4" id="KW-1185">Reference proteome</keyword>
<name>A0ABV8NSJ3_9BURK</name>
<dbReference type="Proteomes" id="UP001595848">
    <property type="component" value="Unassembled WGS sequence"/>
</dbReference>
<proteinExistence type="predicted"/>
<feature type="domain" description="AraC-type arabinose-binding/dimerisation" evidence="2">
    <location>
        <begin position="85"/>
        <end position="164"/>
    </location>
</feature>
<evidence type="ECO:0000259" key="2">
    <source>
        <dbReference type="Pfam" id="PF02311"/>
    </source>
</evidence>
<dbReference type="Pfam" id="PF02311">
    <property type="entry name" value="AraC_binding"/>
    <property type="match status" value="1"/>
</dbReference>
<dbReference type="EMBL" id="JBHSBV010000001">
    <property type="protein sequence ID" value="MFC4199950.1"/>
    <property type="molecule type" value="Genomic_DNA"/>
</dbReference>
<gene>
    <name evidence="3" type="ORF">ACFOY1_03195</name>
</gene>
<reference evidence="4" key="1">
    <citation type="journal article" date="2019" name="Int. J. Syst. Evol. Microbiol.">
        <title>The Global Catalogue of Microorganisms (GCM) 10K type strain sequencing project: providing services to taxonomists for standard genome sequencing and annotation.</title>
        <authorList>
            <consortium name="The Broad Institute Genomics Platform"/>
            <consortium name="The Broad Institute Genome Sequencing Center for Infectious Disease"/>
            <person name="Wu L."/>
            <person name="Ma J."/>
        </authorList>
    </citation>
    <scope>NUCLEOTIDE SEQUENCE [LARGE SCALE GENOMIC DNA]</scope>
    <source>
        <strain evidence="4">LMG 24813</strain>
    </source>
</reference>
<evidence type="ECO:0000313" key="3">
    <source>
        <dbReference type="EMBL" id="MFC4199950.1"/>
    </source>
</evidence>
<evidence type="ECO:0000313" key="4">
    <source>
        <dbReference type="Proteomes" id="UP001595848"/>
    </source>
</evidence>
<organism evidence="3 4">
    <name type="scientific">Candidimonas humi</name>
    <dbReference type="NCBI Taxonomy" id="683355"/>
    <lineage>
        <taxon>Bacteria</taxon>
        <taxon>Pseudomonadati</taxon>
        <taxon>Pseudomonadota</taxon>
        <taxon>Betaproteobacteria</taxon>
        <taxon>Burkholderiales</taxon>
        <taxon>Alcaligenaceae</taxon>
        <taxon>Candidimonas</taxon>
    </lineage>
</organism>
<protein>
    <submittedName>
        <fullName evidence="3">AraC family ligand binding domain-containing protein</fullName>
    </submittedName>
</protein>
<dbReference type="CDD" id="cd10548">
    <property type="entry name" value="cupin_CDO"/>
    <property type="match status" value="1"/>
</dbReference>
<dbReference type="InterPro" id="IPR003313">
    <property type="entry name" value="AraC-bd"/>
</dbReference>
<keyword evidence="1" id="KW-0238">DNA-binding</keyword>
<sequence length="200" mass="22198">MDIKAERQARVRATMVEIHALLGDAAPDRGTLQAIGDKLQQLAQYPELFPLSDFPAPEQAAASSRYLLAQREDESCALYINVINPGKAAKPHNHGTWAVIAALSGEERNQLYRRTDDGSDPEHAQLEDAGEFVVKPGSPITFLPDDIHSIHVDGDETVRHFHLYGKALETLIDRLGFDIETGRVHGYNKTYMQPTAGRDR</sequence>
<evidence type="ECO:0000256" key="1">
    <source>
        <dbReference type="ARBA" id="ARBA00023125"/>
    </source>
</evidence>
<comment type="caution">
    <text evidence="3">The sequence shown here is derived from an EMBL/GenBank/DDBJ whole genome shotgun (WGS) entry which is preliminary data.</text>
</comment>